<protein>
    <recommendedName>
        <fullName evidence="4">FUSC family protein</fullName>
    </recommendedName>
</protein>
<dbReference type="Proteomes" id="UP000634134">
    <property type="component" value="Unassembled WGS sequence"/>
</dbReference>
<gene>
    <name evidence="2" type="ORF">IEE83_31915</name>
</gene>
<name>A0ABR9WLU1_9BACT</name>
<dbReference type="RefSeq" id="WP_379992927.1">
    <property type="nucleotide sequence ID" value="NZ_JBHSRU010000028.1"/>
</dbReference>
<organism evidence="2 3">
    <name type="scientific">Dyadobacter subterraneus</name>
    <dbReference type="NCBI Taxonomy" id="2773304"/>
    <lineage>
        <taxon>Bacteria</taxon>
        <taxon>Pseudomonadati</taxon>
        <taxon>Bacteroidota</taxon>
        <taxon>Cytophagia</taxon>
        <taxon>Cytophagales</taxon>
        <taxon>Spirosomataceae</taxon>
        <taxon>Dyadobacter</taxon>
    </lineage>
</organism>
<dbReference type="EMBL" id="JACYGY010000002">
    <property type="protein sequence ID" value="MBE9466497.1"/>
    <property type="molecule type" value="Genomic_DNA"/>
</dbReference>
<keyword evidence="3" id="KW-1185">Reference proteome</keyword>
<keyword evidence="1" id="KW-1133">Transmembrane helix</keyword>
<feature type="transmembrane region" description="Helical" evidence="1">
    <location>
        <begin position="44"/>
        <end position="60"/>
    </location>
</feature>
<accession>A0ABR9WLU1</accession>
<evidence type="ECO:0000256" key="1">
    <source>
        <dbReference type="SAM" id="Phobius"/>
    </source>
</evidence>
<evidence type="ECO:0000313" key="3">
    <source>
        <dbReference type="Proteomes" id="UP000634134"/>
    </source>
</evidence>
<reference evidence="3" key="1">
    <citation type="submission" date="2023-07" db="EMBL/GenBank/DDBJ databases">
        <title>Dyadobacter sp. nov 'subterranea' isolated from contaminted grondwater.</title>
        <authorList>
            <person name="Szabo I."/>
            <person name="Al-Omari J."/>
            <person name="Szerdahelyi S.G."/>
            <person name="Rado J."/>
        </authorList>
    </citation>
    <scope>NUCLEOTIDE SEQUENCE [LARGE SCALE GENOMIC DNA]</scope>
    <source>
        <strain evidence="3">UP-52</strain>
    </source>
</reference>
<keyword evidence="1" id="KW-0812">Transmembrane</keyword>
<sequence>MEQNQPNDAETLKEQKKIKNTKLINAFLIGICIGISVYGAVKNGFGFFTFFPLILAYLLFHKRDKIKLL</sequence>
<keyword evidence="1" id="KW-0472">Membrane</keyword>
<comment type="caution">
    <text evidence="2">The sequence shown here is derived from an EMBL/GenBank/DDBJ whole genome shotgun (WGS) entry which is preliminary data.</text>
</comment>
<feature type="transmembrane region" description="Helical" evidence="1">
    <location>
        <begin position="21"/>
        <end position="38"/>
    </location>
</feature>
<evidence type="ECO:0000313" key="2">
    <source>
        <dbReference type="EMBL" id="MBE9466497.1"/>
    </source>
</evidence>
<proteinExistence type="predicted"/>
<evidence type="ECO:0008006" key="4">
    <source>
        <dbReference type="Google" id="ProtNLM"/>
    </source>
</evidence>